<protein>
    <recommendedName>
        <fullName evidence="4">Ribosomal silencing factor RsfS</fullName>
    </recommendedName>
</protein>
<dbReference type="InterPro" id="IPR004394">
    <property type="entry name" value="Iojap/RsfS/C7orf30"/>
</dbReference>
<sequence>MAKRKNAEANPVRNSASGDQRSKGEISNGAKMFALAAAEVAAGRHCRDIVVLDLKGKSPATDYFVIATGTSDRQMRTVADEICKAARKHDLQRFGRAGYEQARWILLDFIDVVIHIFDSEYRDYYDLELLWGDAERLTID</sequence>
<proteinExistence type="inferred from homology"/>
<dbReference type="GO" id="GO:0043023">
    <property type="term" value="F:ribosomal large subunit binding"/>
    <property type="evidence" value="ECO:0007669"/>
    <property type="project" value="TreeGrafter"/>
</dbReference>
<comment type="similarity">
    <text evidence="1">Belongs to the Iojap/RsfS family.</text>
</comment>
<evidence type="ECO:0000313" key="3">
    <source>
        <dbReference type="EMBL" id="GAH34914.1"/>
    </source>
</evidence>
<dbReference type="Pfam" id="PF02410">
    <property type="entry name" value="RsfS"/>
    <property type="match status" value="1"/>
</dbReference>
<dbReference type="PANTHER" id="PTHR21043:SF0">
    <property type="entry name" value="MITOCHONDRIAL ASSEMBLY OF RIBOSOMAL LARGE SUBUNIT PROTEIN 1"/>
    <property type="match status" value="1"/>
</dbReference>
<gene>
    <name evidence="3" type="ORF">S03H2_10376</name>
</gene>
<feature type="region of interest" description="Disordered" evidence="2">
    <location>
        <begin position="1"/>
        <end position="24"/>
    </location>
</feature>
<dbReference type="SUPFAM" id="SSF81301">
    <property type="entry name" value="Nucleotidyltransferase"/>
    <property type="match status" value="1"/>
</dbReference>
<organism evidence="3">
    <name type="scientific">marine sediment metagenome</name>
    <dbReference type="NCBI Taxonomy" id="412755"/>
    <lineage>
        <taxon>unclassified sequences</taxon>
        <taxon>metagenomes</taxon>
        <taxon>ecological metagenomes</taxon>
    </lineage>
</organism>
<dbReference type="PANTHER" id="PTHR21043">
    <property type="entry name" value="IOJAP SUPERFAMILY ORTHOLOG"/>
    <property type="match status" value="1"/>
</dbReference>
<dbReference type="InterPro" id="IPR043519">
    <property type="entry name" value="NT_sf"/>
</dbReference>
<accession>X1FZZ3</accession>
<dbReference type="GO" id="GO:0090071">
    <property type="term" value="P:negative regulation of ribosome biogenesis"/>
    <property type="evidence" value="ECO:0007669"/>
    <property type="project" value="TreeGrafter"/>
</dbReference>
<reference evidence="3" key="1">
    <citation type="journal article" date="2014" name="Front. Microbiol.">
        <title>High frequency of phylogenetically diverse reductive dehalogenase-homologous genes in deep subseafloor sedimentary metagenomes.</title>
        <authorList>
            <person name="Kawai M."/>
            <person name="Futagami T."/>
            <person name="Toyoda A."/>
            <person name="Takaki Y."/>
            <person name="Nishi S."/>
            <person name="Hori S."/>
            <person name="Arai W."/>
            <person name="Tsubouchi T."/>
            <person name="Morono Y."/>
            <person name="Uchiyama I."/>
            <person name="Ito T."/>
            <person name="Fujiyama A."/>
            <person name="Inagaki F."/>
            <person name="Takami H."/>
        </authorList>
    </citation>
    <scope>NUCLEOTIDE SEQUENCE</scope>
    <source>
        <strain evidence="3">Expedition CK06-06</strain>
    </source>
</reference>
<evidence type="ECO:0000256" key="2">
    <source>
        <dbReference type="SAM" id="MobiDB-lite"/>
    </source>
</evidence>
<comment type="caution">
    <text evidence="3">The sequence shown here is derived from an EMBL/GenBank/DDBJ whole genome shotgun (WGS) entry which is preliminary data.</text>
</comment>
<dbReference type="EMBL" id="BARU01005338">
    <property type="protein sequence ID" value="GAH34914.1"/>
    <property type="molecule type" value="Genomic_DNA"/>
</dbReference>
<dbReference type="AlphaFoldDB" id="X1FZZ3"/>
<dbReference type="GO" id="GO:0017148">
    <property type="term" value="P:negative regulation of translation"/>
    <property type="evidence" value="ECO:0007669"/>
    <property type="project" value="TreeGrafter"/>
</dbReference>
<dbReference type="HAMAP" id="MF_01477">
    <property type="entry name" value="Iojap_RsfS"/>
    <property type="match status" value="1"/>
</dbReference>
<evidence type="ECO:0000256" key="1">
    <source>
        <dbReference type="ARBA" id="ARBA00010574"/>
    </source>
</evidence>
<name>X1FZZ3_9ZZZZ</name>
<evidence type="ECO:0008006" key="4">
    <source>
        <dbReference type="Google" id="ProtNLM"/>
    </source>
</evidence>
<dbReference type="Gene3D" id="3.30.460.10">
    <property type="entry name" value="Beta Polymerase, domain 2"/>
    <property type="match status" value="1"/>
</dbReference>
<dbReference type="NCBIfam" id="TIGR00090">
    <property type="entry name" value="rsfS_iojap_ybeB"/>
    <property type="match status" value="1"/>
</dbReference>